<evidence type="ECO:0000259" key="8">
    <source>
        <dbReference type="Pfam" id="PF01243"/>
    </source>
</evidence>
<comment type="pathway">
    <text evidence="2">Cofactor metabolism; pyridoxal 5'-phosphate salvage; pyridoxal 5'-phosphate from pyridoxamine 5'-phosphate: step 1/1.</text>
</comment>
<dbReference type="InterPro" id="IPR012349">
    <property type="entry name" value="Split_barrel_FMN-bd"/>
</dbReference>
<dbReference type="PROSITE" id="PS01064">
    <property type="entry name" value="PYRIDOX_OXIDASE"/>
    <property type="match status" value="1"/>
</dbReference>
<keyword evidence="11" id="KW-1185">Reference proteome</keyword>
<evidence type="ECO:0000259" key="9">
    <source>
        <dbReference type="Pfam" id="PF10590"/>
    </source>
</evidence>
<dbReference type="InterPro" id="IPR019576">
    <property type="entry name" value="Pyridoxamine_oxidase_dimer_C"/>
</dbReference>
<comment type="pathway">
    <text evidence="3">Cofactor metabolism; pyridoxal 5'-phosphate salvage; pyridoxal 5'-phosphate from pyridoxine 5'-phosphate: step 1/1.</text>
</comment>
<dbReference type="HAMAP" id="MF_01629">
    <property type="entry name" value="PdxH"/>
    <property type="match status" value="1"/>
</dbReference>
<dbReference type="UniPathway" id="UPA01068">
    <property type="reaction ID" value="UER00304"/>
</dbReference>
<dbReference type="NCBIfam" id="TIGR00558">
    <property type="entry name" value="pdxH"/>
    <property type="match status" value="1"/>
</dbReference>
<sequence>MLIHQAAKTFRLTSSKATNYPRLSHSILETFPSASHPKPFTMLHSAKNHNMSPDQLSSQKPKAYTSESTASKLIFAPTGGSDDPTKAVQYEQGKLDLSDLSPSPLAQFHAWFSAAQEAKVYQPETVTFATAELPSGKVSARVVFMKELDERGFVIYSNWDTSRKAADVKSNPYASLTFWWREMERQVRVEGRTERLTDEESQVYYDTRARGSRIGAWASPQSKVLEGREELEKRVEEVEKKWEGKDKIAVPSFWGGIRVIPELVEFWQGRESRLHDRFRFTKKEGADGGEWKIERLGP</sequence>
<keyword evidence="6" id="KW-0288">FMN</keyword>
<evidence type="ECO:0000256" key="5">
    <source>
        <dbReference type="ARBA" id="ARBA00022630"/>
    </source>
</evidence>
<reference evidence="10" key="1">
    <citation type="journal article" date="2020" name="Stud. Mycol.">
        <title>101 Dothideomycetes genomes: a test case for predicting lifestyles and emergence of pathogens.</title>
        <authorList>
            <person name="Haridas S."/>
            <person name="Albert R."/>
            <person name="Binder M."/>
            <person name="Bloem J."/>
            <person name="Labutti K."/>
            <person name="Salamov A."/>
            <person name="Andreopoulos B."/>
            <person name="Baker S."/>
            <person name="Barry K."/>
            <person name="Bills G."/>
            <person name="Bluhm B."/>
            <person name="Cannon C."/>
            <person name="Castanera R."/>
            <person name="Culley D."/>
            <person name="Daum C."/>
            <person name="Ezra D."/>
            <person name="Gonzalez J."/>
            <person name="Henrissat B."/>
            <person name="Kuo A."/>
            <person name="Liang C."/>
            <person name="Lipzen A."/>
            <person name="Lutzoni F."/>
            <person name="Magnuson J."/>
            <person name="Mondo S."/>
            <person name="Nolan M."/>
            <person name="Ohm R."/>
            <person name="Pangilinan J."/>
            <person name="Park H.-J."/>
            <person name="Ramirez L."/>
            <person name="Alfaro M."/>
            <person name="Sun H."/>
            <person name="Tritt A."/>
            <person name="Yoshinaga Y."/>
            <person name="Zwiers L.-H."/>
            <person name="Turgeon B."/>
            <person name="Goodwin S."/>
            <person name="Spatafora J."/>
            <person name="Crous P."/>
            <person name="Grigoriev I."/>
        </authorList>
    </citation>
    <scope>NUCLEOTIDE SEQUENCE</scope>
    <source>
        <strain evidence="10">CBS 279.74</strain>
    </source>
</reference>
<feature type="domain" description="Pyridoxamine 5'-phosphate oxidase N-terminal" evidence="8">
    <location>
        <begin position="116"/>
        <end position="240"/>
    </location>
</feature>
<dbReference type="InterPro" id="IPR019740">
    <property type="entry name" value="Pyridox_Oxase_CS"/>
</dbReference>
<accession>A0A6G1K8U0</accession>
<protein>
    <recommendedName>
        <fullName evidence="4">pyridoxal 5'-phosphate synthase</fullName>
        <ecNumber evidence="4">1.4.3.5</ecNumber>
    </recommendedName>
</protein>
<gene>
    <name evidence="10" type="ORF">K504DRAFT_468107</name>
</gene>
<evidence type="ECO:0000256" key="1">
    <source>
        <dbReference type="ARBA" id="ARBA00001917"/>
    </source>
</evidence>
<dbReference type="EC" id="1.4.3.5" evidence="4"/>
<dbReference type="Gene3D" id="2.30.110.10">
    <property type="entry name" value="Electron Transport, Fmn-binding Protein, Chain A"/>
    <property type="match status" value="1"/>
</dbReference>
<dbReference type="Pfam" id="PF10590">
    <property type="entry name" value="PNP_phzG_C"/>
    <property type="match status" value="1"/>
</dbReference>
<evidence type="ECO:0000313" key="11">
    <source>
        <dbReference type="Proteomes" id="UP000799428"/>
    </source>
</evidence>
<dbReference type="EMBL" id="MU005771">
    <property type="protein sequence ID" value="KAF2708882.1"/>
    <property type="molecule type" value="Genomic_DNA"/>
</dbReference>
<dbReference type="SUPFAM" id="SSF50475">
    <property type="entry name" value="FMN-binding split barrel"/>
    <property type="match status" value="1"/>
</dbReference>
<evidence type="ECO:0000313" key="10">
    <source>
        <dbReference type="EMBL" id="KAF2708882.1"/>
    </source>
</evidence>
<dbReference type="Proteomes" id="UP000799428">
    <property type="component" value="Unassembled WGS sequence"/>
</dbReference>
<dbReference type="GO" id="GO:0008615">
    <property type="term" value="P:pyridoxine biosynthetic process"/>
    <property type="evidence" value="ECO:0007669"/>
    <property type="project" value="InterPro"/>
</dbReference>
<dbReference type="Pfam" id="PF01243">
    <property type="entry name" value="PNPOx_N"/>
    <property type="match status" value="1"/>
</dbReference>
<dbReference type="PANTHER" id="PTHR10851">
    <property type="entry name" value="PYRIDOXINE-5-PHOSPHATE OXIDASE"/>
    <property type="match status" value="1"/>
</dbReference>
<organism evidence="10 11">
    <name type="scientific">Pleomassaria siparia CBS 279.74</name>
    <dbReference type="NCBI Taxonomy" id="1314801"/>
    <lineage>
        <taxon>Eukaryota</taxon>
        <taxon>Fungi</taxon>
        <taxon>Dikarya</taxon>
        <taxon>Ascomycota</taxon>
        <taxon>Pezizomycotina</taxon>
        <taxon>Dothideomycetes</taxon>
        <taxon>Pleosporomycetidae</taxon>
        <taxon>Pleosporales</taxon>
        <taxon>Pleomassariaceae</taxon>
        <taxon>Pleomassaria</taxon>
    </lineage>
</organism>
<dbReference type="OrthoDB" id="303614at2759"/>
<evidence type="ECO:0000256" key="6">
    <source>
        <dbReference type="ARBA" id="ARBA00022643"/>
    </source>
</evidence>
<evidence type="ECO:0000256" key="2">
    <source>
        <dbReference type="ARBA" id="ARBA00004738"/>
    </source>
</evidence>
<keyword evidence="7" id="KW-0560">Oxidoreductase</keyword>
<proteinExistence type="inferred from homology"/>
<dbReference type="InterPro" id="IPR011576">
    <property type="entry name" value="Pyridox_Oxase_N"/>
</dbReference>
<feature type="domain" description="Pyridoxine 5'-phosphate oxidase dimerisation C-terminal" evidence="9">
    <location>
        <begin position="254"/>
        <end position="298"/>
    </location>
</feature>
<comment type="cofactor">
    <cofactor evidence="1">
        <name>FMN</name>
        <dbReference type="ChEBI" id="CHEBI:58210"/>
    </cofactor>
</comment>
<evidence type="ECO:0000256" key="3">
    <source>
        <dbReference type="ARBA" id="ARBA00005037"/>
    </source>
</evidence>
<dbReference type="InterPro" id="IPR000659">
    <property type="entry name" value="Pyridox_Oxase"/>
</dbReference>
<dbReference type="PANTHER" id="PTHR10851:SF0">
    <property type="entry name" value="PYRIDOXINE-5'-PHOSPHATE OXIDASE"/>
    <property type="match status" value="1"/>
</dbReference>
<dbReference type="GO" id="GO:0004733">
    <property type="term" value="F:pyridoxamine phosphate oxidase activity"/>
    <property type="evidence" value="ECO:0007669"/>
    <property type="project" value="UniProtKB-EC"/>
</dbReference>
<evidence type="ECO:0000256" key="7">
    <source>
        <dbReference type="ARBA" id="ARBA00023002"/>
    </source>
</evidence>
<dbReference type="AlphaFoldDB" id="A0A6G1K8U0"/>
<dbReference type="NCBIfam" id="NF004231">
    <property type="entry name" value="PRK05679.1"/>
    <property type="match status" value="1"/>
</dbReference>
<dbReference type="GO" id="GO:0010181">
    <property type="term" value="F:FMN binding"/>
    <property type="evidence" value="ECO:0007669"/>
    <property type="project" value="InterPro"/>
</dbReference>
<keyword evidence="5" id="KW-0285">Flavoprotein</keyword>
<name>A0A6G1K8U0_9PLEO</name>
<evidence type="ECO:0000256" key="4">
    <source>
        <dbReference type="ARBA" id="ARBA00012801"/>
    </source>
</evidence>